<evidence type="ECO:0000313" key="2">
    <source>
        <dbReference type="EMBL" id="EBA39786.1"/>
    </source>
</evidence>
<reference evidence="2 3" key="1">
    <citation type="submission" date="2007-01" db="EMBL/GenBank/DDBJ databases">
        <title>Draft genome sequence of Collinsella aerofaciens (ATCC 25986).</title>
        <authorList>
            <person name="Sudarsanam P."/>
            <person name="Ley R."/>
            <person name="Guruge J."/>
            <person name="Turnbaugh P.J."/>
            <person name="Mahowald M."/>
            <person name="Liep D."/>
            <person name="Gordon J."/>
        </authorList>
    </citation>
    <scope>NUCLEOTIDE SEQUENCE [LARGE SCALE GENOMIC DNA]</scope>
    <source>
        <strain evidence="3">ATCC 25986 / DSM 3979 / JCM 10188 / KCTC 3647 / NCTC 11838 / VPI 1003</strain>
    </source>
</reference>
<protein>
    <submittedName>
        <fullName evidence="2">Uncharacterized protein</fullName>
    </submittedName>
</protein>
<evidence type="ECO:0000313" key="3">
    <source>
        <dbReference type="Proteomes" id="UP000002979"/>
    </source>
</evidence>
<gene>
    <name evidence="2" type="ORF">COLAER_00933</name>
</gene>
<feature type="region of interest" description="Disordered" evidence="1">
    <location>
        <begin position="218"/>
        <end position="245"/>
    </location>
</feature>
<comment type="caution">
    <text evidence="2">The sequence shown here is derived from an EMBL/GenBank/DDBJ whole genome shotgun (WGS) entry which is preliminary data.</text>
</comment>
<proteinExistence type="predicted"/>
<dbReference type="Proteomes" id="UP000002979">
    <property type="component" value="Unassembled WGS sequence"/>
</dbReference>
<dbReference type="AlphaFoldDB" id="A4E941"/>
<feature type="compositionally biased region" description="Basic residues" evidence="1">
    <location>
        <begin position="347"/>
        <end position="362"/>
    </location>
</feature>
<feature type="region of interest" description="Disordered" evidence="1">
    <location>
        <begin position="257"/>
        <end position="362"/>
    </location>
</feature>
<sequence length="362" mass="41153">MKYQKSWISINEQIALLTENKGLKCSNQSELERALVEVGYYRQSTRALLLVRALKPKQPLLAIKPAGISVKRAVGRHYAMAWHNNRNRVASDRGPHGTGRHNGCLISRHTMSSRNTLGDLAIRSDLATRNRKQLVPNFTLKRRANQMQRRRKPRFLSCKISIQPSPRTLKHRRRCTICRTHRRHAASTRNCIGAFNMFGIFFEKRGAKVLLPLKPKPRQTAAISGKQDFAQRRSKRRRDHQRLLSKLRNIIPRIVQTTPIDPKVTQGSRRAAPQLPAAPHSPPRRQAQSAEATAGTRARSGHVPSHQPSGPNQQRPHRWPLAAESPQAGAGLSFQNTPQTSVAPCPRLRRSRTRRHTWSRTF</sequence>
<dbReference type="EMBL" id="AAVN02000003">
    <property type="protein sequence ID" value="EBA39786.1"/>
    <property type="molecule type" value="Genomic_DNA"/>
</dbReference>
<name>A4E941_COLAA</name>
<feature type="compositionally biased region" description="Basic residues" evidence="1">
    <location>
        <begin position="232"/>
        <end position="245"/>
    </location>
</feature>
<accession>A4E941</accession>
<evidence type="ECO:0000256" key="1">
    <source>
        <dbReference type="SAM" id="MobiDB-lite"/>
    </source>
</evidence>
<organism evidence="2 3">
    <name type="scientific">Collinsella aerofaciens (strain ATCC 25986 / DSM 3979 / JCM 10188 / KCTC 3647 / NCTC 11838 / VPI 1003)</name>
    <dbReference type="NCBI Taxonomy" id="411903"/>
    <lineage>
        <taxon>Bacteria</taxon>
        <taxon>Bacillati</taxon>
        <taxon>Actinomycetota</taxon>
        <taxon>Coriobacteriia</taxon>
        <taxon>Coriobacteriales</taxon>
        <taxon>Coriobacteriaceae</taxon>
        <taxon>Collinsella</taxon>
    </lineage>
</organism>
<reference evidence="2 3" key="2">
    <citation type="submission" date="2007-04" db="EMBL/GenBank/DDBJ databases">
        <authorList>
            <person name="Fulton L."/>
            <person name="Clifton S."/>
            <person name="Fulton B."/>
            <person name="Xu J."/>
            <person name="Minx P."/>
            <person name="Mardis E.R."/>
            <person name="Wilson R.K."/>
        </authorList>
    </citation>
    <scope>NUCLEOTIDE SEQUENCE [LARGE SCALE GENOMIC DNA]</scope>
    <source>
        <strain evidence="3">ATCC 25986 / DSM 3979 / JCM 10188 / KCTC 3647 / NCTC 11838 / VPI 1003</strain>
    </source>
</reference>
<feature type="compositionally biased region" description="Polar residues" evidence="1">
    <location>
        <begin position="333"/>
        <end position="342"/>
    </location>
</feature>